<dbReference type="AlphaFoldDB" id="A0A2B4S3G9"/>
<feature type="region of interest" description="Disordered" evidence="1">
    <location>
        <begin position="109"/>
        <end position="138"/>
    </location>
</feature>
<evidence type="ECO:0000256" key="1">
    <source>
        <dbReference type="SAM" id="MobiDB-lite"/>
    </source>
</evidence>
<evidence type="ECO:0000313" key="2">
    <source>
        <dbReference type="EMBL" id="PFX23108.1"/>
    </source>
</evidence>
<dbReference type="EMBL" id="LSMT01000218">
    <property type="protein sequence ID" value="PFX23108.1"/>
    <property type="molecule type" value="Genomic_DNA"/>
</dbReference>
<proteinExistence type="predicted"/>
<organism evidence="2 3">
    <name type="scientific">Stylophora pistillata</name>
    <name type="common">Smooth cauliflower coral</name>
    <dbReference type="NCBI Taxonomy" id="50429"/>
    <lineage>
        <taxon>Eukaryota</taxon>
        <taxon>Metazoa</taxon>
        <taxon>Cnidaria</taxon>
        <taxon>Anthozoa</taxon>
        <taxon>Hexacorallia</taxon>
        <taxon>Scleractinia</taxon>
        <taxon>Astrocoeniina</taxon>
        <taxon>Pocilloporidae</taxon>
        <taxon>Stylophora</taxon>
    </lineage>
</organism>
<accession>A0A2B4S3G9</accession>
<reference evidence="3" key="1">
    <citation type="journal article" date="2017" name="bioRxiv">
        <title>Comparative analysis of the genomes of Stylophora pistillata and Acropora digitifera provides evidence for extensive differences between species of corals.</title>
        <authorList>
            <person name="Voolstra C.R."/>
            <person name="Li Y."/>
            <person name="Liew Y.J."/>
            <person name="Baumgarten S."/>
            <person name="Zoccola D."/>
            <person name="Flot J.-F."/>
            <person name="Tambutte S."/>
            <person name="Allemand D."/>
            <person name="Aranda M."/>
        </authorList>
    </citation>
    <scope>NUCLEOTIDE SEQUENCE [LARGE SCALE GENOMIC DNA]</scope>
</reference>
<evidence type="ECO:0000313" key="3">
    <source>
        <dbReference type="Proteomes" id="UP000225706"/>
    </source>
</evidence>
<protein>
    <submittedName>
        <fullName evidence="2">Uncharacterized protein</fullName>
    </submittedName>
</protein>
<keyword evidence="3" id="KW-1185">Reference proteome</keyword>
<sequence>MLDYTIEFIPGKENVYADFLSRKPIDAEPSQVEEVTVSVMFTEGDQFVNAPVVAVETKEDSRLSKVLQYTQNGWPEHPEQSCAVFDPGNTVTVVPGHGKHIGLSLRRWKERRSHKEHGANPVEENEPEGQGSVRGKCT</sequence>
<gene>
    <name evidence="2" type="ORF">AWC38_SpisGene12366</name>
</gene>
<name>A0A2B4S3G9_STYPI</name>
<dbReference type="Proteomes" id="UP000225706">
    <property type="component" value="Unassembled WGS sequence"/>
</dbReference>
<comment type="caution">
    <text evidence="2">The sequence shown here is derived from an EMBL/GenBank/DDBJ whole genome shotgun (WGS) entry which is preliminary data.</text>
</comment>